<evidence type="ECO:0000256" key="4">
    <source>
        <dbReference type="ARBA" id="ARBA00023002"/>
    </source>
</evidence>
<dbReference type="NCBIfam" id="NF006133">
    <property type="entry name" value="PRK08278.1"/>
    <property type="match status" value="1"/>
</dbReference>
<dbReference type="OrthoDB" id="9810935at2"/>
<keyword evidence="5" id="KW-0576">Peroxisome</keyword>
<dbReference type="InterPro" id="IPR051935">
    <property type="entry name" value="HSDL2"/>
</dbReference>
<keyword evidence="4" id="KW-0560">Oxidoreductase</keyword>
<accession>A0A172TY69</accession>
<dbReference type="Proteomes" id="UP000077177">
    <property type="component" value="Chromosome"/>
</dbReference>
<dbReference type="FunFam" id="3.40.50.720:FF:000301">
    <property type="entry name" value="Hydroxysteroid dehydrogenase like 2"/>
    <property type="match status" value="1"/>
</dbReference>
<evidence type="ECO:0000256" key="5">
    <source>
        <dbReference type="ARBA" id="ARBA00023140"/>
    </source>
</evidence>
<dbReference type="AlphaFoldDB" id="A0A172TY69"/>
<dbReference type="Pfam" id="PF00106">
    <property type="entry name" value="adh_short"/>
    <property type="match status" value="1"/>
</dbReference>
<dbReference type="Gene3D" id="3.40.50.720">
    <property type="entry name" value="NAD(P)-binding Rossmann-like Domain"/>
    <property type="match status" value="1"/>
</dbReference>
<dbReference type="PANTHER" id="PTHR42808">
    <property type="entry name" value="HYDROXYSTEROID DEHYDROGENASE-LIKE PROTEIN 2"/>
    <property type="match status" value="1"/>
</dbReference>
<evidence type="ECO:0000256" key="1">
    <source>
        <dbReference type="ARBA" id="ARBA00004275"/>
    </source>
</evidence>
<evidence type="ECO:0000256" key="2">
    <source>
        <dbReference type="ARBA" id="ARBA00006484"/>
    </source>
</evidence>
<dbReference type="PROSITE" id="PS00061">
    <property type="entry name" value="ADH_SHORT"/>
    <property type="match status" value="1"/>
</dbReference>
<organism evidence="6 7">
    <name type="scientific">Flavisolibacter tropicus</name>
    <dbReference type="NCBI Taxonomy" id="1492898"/>
    <lineage>
        <taxon>Bacteria</taxon>
        <taxon>Pseudomonadati</taxon>
        <taxon>Bacteroidota</taxon>
        <taxon>Chitinophagia</taxon>
        <taxon>Chitinophagales</taxon>
        <taxon>Chitinophagaceae</taxon>
        <taxon>Flavisolibacter</taxon>
    </lineage>
</organism>
<evidence type="ECO:0000256" key="3">
    <source>
        <dbReference type="ARBA" id="ARBA00022857"/>
    </source>
</evidence>
<reference evidence="7" key="1">
    <citation type="submission" date="2015-01" db="EMBL/GenBank/DDBJ databases">
        <title>Flavisolibacter sp./LCS9/ whole genome sequencing.</title>
        <authorList>
            <person name="Kim M.K."/>
            <person name="Srinivasan S."/>
            <person name="Lee J.-J."/>
        </authorList>
    </citation>
    <scope>NUCLEOTIDE SEQUENCE [LARGE SCALE GENOMIC DNA]</scope>
    <source>
        <strain evidence="7">LCS9</strain>
    </source>
</reference>
<evidence type="ECO:0000313" key="7">
    <source>
        <dbReference type="Proteomes" id="UP000077177"/>
    </source>
</evidence>
<reference evidence="6 7" key="2">
    <citation type="journal article" date="2016" name="Int. J. Syst. Evol. Microbiol.">
        <title>Flavisolibacter tropicus sp. nov., isolated from tropical soil.</title>
        <authorList>
            <person name="Lee J.J."/>
            <person name="Kang M.S."/>
            <person name="Kim G.S."/>
            <person name="Lee C.S."/>
            <person name="Lim S."/>
            <person name="Lee J."/>
            <person name="Roh S.H."/>
            <person name="Kang H."/>
            <person name="Ha J.M."/>
            <person name="Bae S."/>
            <person name="Jung H.Y."/>
            <person name="Kim M.K."/>
        </authorList>
    </citation>
    <scope>NUCLEOTIDE SEQUENCE [LARGE SCALE GENOMIC DNA]</scope>
    <source>
        <strain evidence="6 7">LCS9</strain>
    </source>
</reference>
<evidence type="ECO:0000313" key="6">
    <source>
        <dbReference type="EMBL" id="ANE51932.1"/>
    </source>
</evidence>
<dbReference type="EMBL" id="CP011390">
    <property type="protein sequence ID" value="ANE51932.1"/>
    <property type="molecule type" value="Genomic_DNA"/>
</dbReference>
<protein>
    <submittedName>
        <fullName evidence="6">Short-chain dehydrogenase</fullName>
    </submittedName>
</protein>
<dbReference type="InterPro" id="IPR020904">
    <property type="entry name" value="Sc_DH/Rdtase_CS"/>
</dbReference>
<dbReference type="RefSeq" id="WP_066406071.1">
    <property type="nucleotide sequence ID" value="NZ_CP011390.1"/>
</dbReference>
<dbReference type="InterPro" id="IPR002347">
    <property type="entry name" value="SDR_fam"/>
</dbReference>
<keyword evidence="3" id="KW-0521">NADP</keyword>
<gene>
    <name evidence="6" type="ORF">SY85_16965</name>
</gene>
<name>A0A172TY69_9BACT</name>
<dbReference type="KEGG" id="fla:SY85_16965"/>
<keyword evidence="7" id="KW-1185">Reference proteome</keyword>
<dbReference type="SUPFAM" id="SSF51735">
    <property type="entry name" value="NAD(P)-binding Rossmann-fold domains"/>
    <property type="match status" value="1"/>
</dbReference>
<proteinExistence type="inferred from homology"/>
<dbReference type="GO" id="GO:0016491">
    <property type="term" value="F:oxidoreductase activity"/>
    <property type="evidence" value="ECO:0007669"/>
    <property type="project" value="UniProtKB-KW"/>
</dbReference>
<dbReference type="InterPro" id="IPR036291">
    <property type="entry name" value="NAD(P)-bd_dom_sf"/>
</dbReference>
<comment type="subcellular location">
    <subcellularLocation>
        <location evidence="1">Peroxisome</location>
    </subcellularLocation>
</comment>
<dbReference type="PANTHER" id="PTHR42808:SF3">
    <property type="entry name" value="HYDROXYSTEROID DEHYDROGENASE-LIKE PROTEIN 2"/>
    <property type="match status" value="1"/>
</dbReference>
<dbReference type="STRING" id="1492898.SY85_16965"/>
<dbReference type="PRINTS" id="PR00081">
    <property type="entry name" value="GDHRDH"/>
</dbReference>
<comment type="similarity">
    <text evidence="2">Belongs to the short-chain dehydrogenases/reductases (SDR) family.</text>
</comment>
<sequence>MRLQNKTVLITGGSRGIGKAIALRLAKEGANIVIAAKTVDPHPNLEGTIYTAAAEIEALGVKALPLQVDIRFEDQIEKAIAKTVETFGGIDILVNNASAISLTPTGLTESKRFDLMHGINVRGTFFMSKACIPHLKNASNPHILTLSPPLDMQPKWFGAHLAYTMSKYGMSMVMLGLAEELKPLGIAANALWPKTTIATAAVQNLLGGDYLMQRSRKPEIVADAAAAIVTRSSKECTGNFFIDEEVLQQEGVNDFTVYAVDPAMPLQPDLFVD</sequence>